<proteinExistence type="predicted"/>
<keyword evidence="3" id="KW-1185">Reference proteome</keyword>
<dbReference type="PROSITE" id="PS51257">
    <property type="entry name" value="PROKAR_LIPOPROTEIN"/>
    <property type="match status" value="1"/>
</dbReference>
<protein>
    <recommendedName>
        <fullName evidence="4">DUF5666 domain-containing protein</fullName>
    </recommendedName>
</protein>
<evidence type="ECO:0008006" key="4">
    <source>
        <dbReference type="Google" id="ProtNLM"/>
    </source>
</evidence>
<sequence>MKIISTLSLSLAALLMTACEKKEVPTSAQAVVPDVSFEKYFTDTPPEGAREIHTAVTSVKPGDEITLSGELMGREKVFVDGRASFILGDPAKLTTCDKNPGDSCATPWDACCDSNELKRGSIAAVQILGEDGRVLSGNLKGVNGLKELSVVKVSGTVDKSSTADNLVLNASKIFVEKP</sequence>
<reference evidence="3" key="1">
    <citation type="journal article" date="2019" name="Int. J. Syst. Evol. Microbiol.">
        <title>The Global Catalogue of Microorganisms (GCM) 10K type strain sequencing project: providing services to taxonomists for standard genome sequencing and annotation.</title>
        <authorList>
            <consortium name="The Broad Institute Genomics Platform"/>
            <consortium name="The Broad Institute Genome Sequencing Center for Infectious Disease"/>
            <person name="Wu L."/>
            <person name="Ma J."/>
        </authorList>
    </citation>
    <scope>NUCLEOTIDE SEQUENCE [LARGE SCALE GENOMIC DNA]</scope>
    <source>
        <strain evidence="3">CGMCC 4.7106</strain>
    </source>
</reference>
<dbReference type="RefSeq" id="WP_386819537.1">
    <property type="nucleotide sequence ID" value="NZ_JBHUIT010000007.1"/>
</dbReference>
<comment type="caution">
    <text evidence="2">The sequence shown here is derived from an EMBL/GenBank/DDBJ whole genome shotgun (WGS) entry which is preliminary data.</text>
</comment>
<name>A0ABW5D8J4_9BACT</name>
<gene>
    <name evidence="2" type="ORF">ACFSSA_06750</name>
</gene>
<keyword evidence="1" id="KW-0732">Signal</keyword>
<dbReference type="Proteomes" id="UP001597375">
    <property type="component" value="Unassembled WGS sequence"/>
</dbReference>
<evidence type="ECO:0000256" key="1">
    <source>
        <dbReference type="SAM" id="SignalP"/>
    </source>
</evidence>
<feature type="signal peptide" evidence="1">
    <location>
        <begin position="1"/>
        <end position="18"/>
    </location>
</feature>
<accession>A0ABW5D8J4</accession>
<dbReference type="EMBL" id="JBHUIT010000007">
    <property type="protein sequence ID" value="MFD2256366.1"/>
    <property type="molecule type" value="Genomic_DNA"/>
</dbReference>
<evidence type="ECO:0000313" key="2">
    <source>
        <dbReference type="EMBL" id="MFD2256366.1"/>
    </source>
</evidence>
<organism evidence="2 3">
    <name type="scientific">Luteolibacter algae</name>
    <dbReference type="NCBI Taxonomy" id="454151"/>
    <lineage>
        <taxon>Bacteria</taxon>
        <taxon>Pseudomonadati</taxon>
        <taxon>Verrucomicrobiota</taxon>
        <taxon>Verrucomicrobiia</taxon>
        <taxon>Verrucomicrobiales</taxon>
        <taxon>Verrucomicrobiaceae</taxon>
        <taxon>Luteolibacter</taxon>
    </lineage>
</organism>
<evidence type="ECO:0000313" key="3">
    <source>
        <dbReference type="Proteomes" id="UP001597375"/>
    </source>
</evidence>
<feature type="chain" id="PRO_5045733375" description="DUF5666 domain-containing protein" evidence="1">
    <location>
        <begin position="19"/>
        <end position="178"/>
    </location>
</feature>